<keyword evidence="2" id="KW-1185">Reference proteome</keyword>
<dbReference type="Proteomes" id="UP001174136">
    <property type="component" value="Unassembled WGS sequence"/>
</dbReference>
<name>A0AA47MCQ5_MERPO</name>
<accession>A0AA47MCQ5</accession>
<evidence type="ECO:0000313" key="2">
    <source>
        <dbReference type="Proteomes" id="UP001174136"/>
    </source>
</evidence>
<organism evidence="1 2">
    <name type="scientific">Merluccius polli</name>
    <name type="common">Benguela hake</name>
    <name type="synonym">Merluccius cadenati</name>
    <dbReference type="NCBI Taxonomy" id="89951"/>
    <lineage>
        <taxon>Eukaryota</taxon>
        <taxon>Metazoa</taxon>
        <taxon>Chordata</taxon>
        <taxon>Craniata</taxon>
        <taxon>Vertebrata</taxon>
        <taxon>Euteleostomi</taxon>
        <taxon>Actinopterygii</taxon>
        <taxon>Neopterygii</taxon>
        <taxon>Teleostei</taxon>
        <taxon>Neoteleostei</taxon>
        <taxon>Acanthomorphata</taxon>
        <taxon>Zeiogadaria</taxon>
        <taxon>Gadariae</taxon>
        <taxon>Gadiformes</taxon>
        <taxon>Gadoidei</taxon>
        <taxon>Merlucciidae</taxon>
        <taxon>Merluccius</taxon>
    </lineage>
</organism>
<dbReference type="EMBL" id="JAOPHQ010004846">
    <property type="protein sequence ID" value="KAK0137850.1"/>
    <property type="molecule type" value="Genomic_DNA"/>
</dbReference>
<protein>
    <submittedName>
        <fullName evidence="1">Uncharacterized protein</fullName>
    </submittedName>
</protein>
<gene>
    <name evidence="1" type="ORF">N1851_025932</name>
</gene>
<proteinExistence type="predicted"/>
<sequence length="176" mass="19701">MEVGQEYVLNTFDLGGCMKALPLIWKFPDEYEKHVVTPGPFHTGLNYMGMVTAHTCKDSGYAEILIEAELVTSGCLEGVLKGKAYAKALFCLKTVSEAMERLLLQRFIEEENVEITNPKALFDLVQTCSRENLDLAQKDPSTLNILKKYEAYENKVHAGHLGKTATFWLSVIDHAV</sequence>
<evidence type="ECO:0000313" key="1">
    <source>
        <dbReference type="EMBL" id="KAK0137850.1"/>
    </source>
</evidence>
<dbReference type="AlphaFoldDB" id="A0AA47MCQ5"/>
<reference evidence="1" key="1">
    <citation type="journal article" date="2023" name="Front. Mar. Sci.">
        <title>A new Merluccius polli reference genome to investigate the effects of global change in West African waters.</title>
        <authorList>
            <person name="Mateo J.L."/>
            <person name="Blanco-Fernandez C."/>
            <person name="Garcia-Vazquez E."/>
            <person name="Machado-Schiaffino G."/>
        </authorList>
    </citation>
    <scope>NUCLEOTIDE SEQUENCE</scope>
    <source>
        <strain evidence="1">C29</strain>
        <tissue evidence="1">Fin</tissue>
    </source>
</reference>
<comment type="caution">
    <text evidence="1">The sequence shown here is derived from an EMBL/GenBank/DDBJ whole genome shotgun (WGS) entry which is preliminary data.</text>
</comment>